<keyword evidence="3" id="KW-1185">Reference proteome</keyword>
<feature type="transmembrane region" description="Helical" evidence="1">
    <location>
        <begin position="37"/>
        <end position="59"/>
    </location>
</feature>
<dbReference type="InterPro" id="IPR012337">
    <property type="entry name" value="RNaseH-like_sf"/>
</dbReference>
<reference evidence="2 3" key="1">
    <citation type="submission" date="2020-05" db="EMBL/GenBank/DDBJ databases">
        <title>Azospirillum oleiclasticum sp. nov, a nitrogen-fixing and heavy crude oil-emulsifying bacterium isolated from the crude oil of Yumen Oilfield.</title>
        <authorList>
            <person name="Wu D."/>
            <person name="Cai M."/>
            <person name="Zhang X."/>
        </authorList>
    </citation>
    <scope>NUCLEOTIDE SEQUENCE [LARGE SCALE GENOMIC DNA]</scope>
    <source>
        <strain evidence="2 3">ROY-1-1-2</strain>
    </source>
</reference>
<keyword evidence="1" id="KW-1133">Transmembrane helix</keyword>
<dbReference type="Gene3D" id="3.30.450.20">
    <property type="entry name" value="PAS domain"/>
    <property type="match status" value="1"/>
</dbReference>
<dbReference type="EMBL" id="JABFDB010000001">
    <property type="protein sequence ID" value="NYZ18712.1"/>
    <property type="molecule type" value="Genomic_DNA"/>
</dbReference>
<dbReference type="InterPro" id="IPR000014">
    <property type="entry name" value="PAS"/>
</dbReference>
<organism evidence="2 3">
    <name type="scientific">Azospirillum oleiclasticum</name>
    <dbReference type="NCBI Taxonomy" id="2735135"/>
    <lineage>
        <taxon>Bacteria</taxon>
        <taxon>Pseudomonadati</taxon>
        <taxon>Pseudomonadota</taxon>
        <taxon>Alphaproteobacteria</taxon>
        <taxon>Rhodospirillales</taxon>
        <taxon>Azospirillaceae</taxon>
        <taxon>Azospirillum</taxon>
    </lineage>
</organism>
<protein>
    <submittedName>
        <fullName evidence="2">DNA polymerase III subunit epsilon</fullName>
    </submittedName>
</protein>
<evidence type="ECO:0000313" key="2">
    <source>
        <dbReference type="EMBL" id="NYZ18712.1"/>
    </source>
</evidence>
<dbReference type="InterPro" id="IPR035965">
    <property type="entry name" value="PAS-like_dom_sf"/>
</dbReference>
<gene>
    <name evidence="2" type="ORF">HND93_03230</name>
</gene>
<dbReference type="RefSeq" id="WP_180280433.1">
    <property type="nucleotide sequence ID" value="NZ_JABFDB010000001.1"/>
</dbReference>
<evidence type="ECO:0000313" key="3">
    <source>
        <dbReference type="Proteomes" id="UP000584642"/>
    </source>
</evidence>
<accession>A0ABX2T5Z6</accession>
<dbReference type="Proteomes" id="UP000584642">
    <property type="component" value="Unassembled WGS sequence"/>
</dbReference>
<dbReference type="SUPFAM" id="SSF53098">
    <property type="entry name" value="Ribonuclease H-like"/>
    <property type="match status" value="1"/>
</dbReference>
<name>A0ABX2T5Z6_9PROT</name>
<evidence type="ECO:0000256" key="1">
    <source>
        <dbReference type="SAM" id="Phobius"/>
    </source>
</evidence>
<proteinExistence type="predicted"/>
<keyword evidence="1" id="KW-0812">Transmembrane</keyword>
<comment type="caution">
    <text evidence="2">The sequence shown here is derived from an EMBL/GenBank/DDBJ whole genome shotgun (WGS) entry which is preliminary data.</text>
</comment>
<dbReference type="SUPFAM" id="SSF55785">
    <property type="entry name" value="PYP-like sensor domain (PAS domain)"/>
    <property type="match status" value="1"/>
</dbReference>
<dbReference type="CDD" id="cd00130">
    <property type="entry name" value="PAS"/>
    <property type="match status" value="1"/>
</dbReference>
<keyword evidence="1" id="KW-0472">Membrane</keyword>
<sequence length="422" mass="43212">MAGGMWIGVMLGLAGAGAALAWLGLEAARLVGDDPLAYALDMGALAVGVIALWVVFARLSRHVRDLGRLRDAIGTIRHRNERLEEWEQGRTDELGAIGRAVADLLRRERRSGGAGGGNLAAVAALLAEPVLVLAETGRIATINGPAARILGTGAEPGRNVYDLLHRPELFRAIERARESGEAVVATLRRGDGAEVTARVADLGLHNGALVLFQTGTVDARALAGPAGRGVQAHTGDDEPLVTLPMTALWVATASTAAGGERVVSVGTVRLSGLRVFPTVSLELSIDPGEPVLAEGSAAVAPGARGFAGAWPVIQQALRGTVVVAVAATDTVAALAREAELAGLEAWEPPPALDVGRLAAAVDPALAGLGADALADALGIPEDRRHGAFAPAYRLAELASTVIGRLVEQGVDTHAAARAAEGD</sequence>